<dbReference type="Proteomes" id="UP000188354">
    <property type="component" value="Unassembled WGS sequence"/>
</dbReference>
<protein>
    <submittedName>
        <fullName evidence="1">Uncharacterized protein</fullName>
    </submittedName>
</protein>
<evidence type="ECO:0000313" key="2">
    <source>
        <dbReference type="Proteomes" id="UP000188354"/>
    </source>
</evidence>
<dbReference type="AlphaFoldDB" id="A0A1J7FN01"/>
<dbReference type="EMBL" id="KV862313">
    <property type="protein sequence ID" value="OIV89349.1"/>
    <property type="molecule type" value="Genomic_DNA"/>
</dbReference>
<sequence>MVVHGDPVAVVVVRGDDGSWTRRLFAIGIPTSSLAPMKVNSSPSSLFVPYSIGFGKVCCLVFSVGESREDEAGMVKWFTAASDLLSRGSPKLIKIEERIECGFHRWNPNLHGGSRLWLLPVLRLASDNKMTSRMEIAFFYFGIPL</sequence>
<dbReference type="Gramene" id="OIV89349">
    <property type="protein sequence ID" value="OIV89349"/>
    <property type="gene ID" value="TanjilG_23063"/>
</dbReference>
<name>A0A1J7FN01_LUPAN</name>
<gene>
    <name evidence="1" type="ORF">TanjilG_23063</name>
</gene>
<accession>A0A1J7FN01</accession>
<evidence type="ECO:0000313" key="1">
    <source>
        <dbReference type="EMBL" id="OIV89349.1"/>
    </source>
</evidence>
<reference evidence="1 2" key="1">
    <citation type="journal article" date="2017" name="Plant Biotechnol. J.">
        <title>A comprehensive draft genome sequence for lupin (Lupinus angustifolius), an emerging health food: insights into plant-microbe interactions and legume evolution.</title>
        <authorList>
            <person name="Hane J.K."/>
            <person name="Ming Y."/>
            <person name="Kamphuis L.G."/>
            <person name="Nelson M.N."/>
            <person name="Garg G."/>
            <person name="Atkins C.A."/>
            <person name="Bayer P.E."/>
            <person name="Bravo A."/>
            <person name="Bringans S."/>
            <person name="Cannon S."/>
            <person name="Edwards D."/>
            <person name="Foley R."/>
            <person name="Gao L.L."/>
            <person name="Harrison M.J."/>
            <person name="Huang W."/>
            <person name="Hurgobin B."/>
            <person name="Li S."/>
            <person name="Liu C.W."/>
            <person name="McGrath A."/>
            <person name="Morahan G."/>
            <person name="Murray J."/>
            <person name="Weller J."/>
            <person name="Jian J."/>
            <person name="Singh K.B."/>
        </authorList>
    </citation>
    <scope>NUCLEOTIDE SEQUENCE [LARGE SCALE GENOMIC DNA]</scope>
    <source>
        <strain evidence="2">cv. Tanjil</strain>
        <tissue evidence="1">Whole plant</tissue>
    </source>
</reference>
<keyword evidence="2" id="KW-1185">Reference proteome</keyword>
<organism evidence="1 2">
    <name type="scientific">Lupinus angustifolius</name>
    <name type="common">Narrow-leaved blue lupine</name>
    <dbReference type="NCBI Taxonomy" id="3871"/>
    <lineage>
        <taxon>Eukaryota</taxon>
        <taxon>Viridiplantae</taxon>
        <taxon>Streptophyta</taxon>
        <taxon>Embryophyta</taxon>
        <taxon>Tracheophyta</taxon>
        <taxon>Spermatophyta</taxon>
        <taxon>Magnoliopsida</taxon>
        <taxon>eudicotyledons</taxon>
        <taxon>Gunneridae</taxon>
        <taxon>Pentapetalae</taxon>
        <taxon>rosids</taxon>
        <taxon>fabids</taxon>
        <taxon>Fabales</taxon>
        <taxon>Fabaceae</taxon>
        <taxon>Papilionoideae</taxon>
        <taxon>50 kb inversion clade</taxon>
        <taxon>genistoids sensu lato</taxon>
        <taxon>core genistoids</taxon>
        <taxon>Genisteae</taxon>
        <taxon>Lupinus</taxon>
    </lineage>
</organism>
<proteinExistence type="predicted"/>